<feature type="compositionally biased region" description="Polar residues" evidence="1">
    <location>
        <begin position="296"/>
        <end position="313"/>
    </location>
</feature>
<feature type="region of interest" description="Disordered" evidence="1">
    <location>
        <begin position="511"/>
        <end position="539"/>
    </location>
</feature>
<dbReference type="EMBL" id="CP063136">
    <property type="protein sequence ID" value="QOU21559.1"/>
    <property type="molecule type" value="Genomic_DNA"/>
</dbReference>
<feature type="compositionally biased region" description="Polar residues" evidence="1">
    <location>
        <begin position="32"/>
        <end position="41"/>
    </location>
</feature>
<dbReference type="RefSeq" id="XP_041138052.1">
    <property type="nucleotide sequence ID" value="XM_041279838.1"/>
</dbReference>
<dbReference type="Proteomes" id="UP000663131">
    <property type="component" value="Chromosome 8"/>
</dbReference>
<feature type="region of interest" description="Disordered" evidence="1">
    <location>
        <begin position="293"/>
        <end position="313"/>
    </location>
</feature>
<feature type="region of interest" description="Disordered" evidence="1">
    <location>
        <begin position="99"/>
        <end position="203"/>
    </location>
</feature>
<dbReference type="OrthoDB" id="3993074at2759"/>
<proteinExistence type="predicted"/>
<feature type="compositionally biased region" description="Polar residues" evidence="1">
    <location>
        <begin position="168"/>
        <end position="201"/>
    </location>
</feature>
<feature type="region of interest" description="Disordered" evidence="1">
    <location>
        <begin position="442"/>
        <end position="479"/>
    </location>
</feature>
<evidence type="ECO:0000256" key="1">
    <source>
        <dbReference type="SAM" id="MobiDB-lite"/>
    </source>
</evidence>
<dbReference type="AlphaFoldDB" id="A0A871R6Q7"/>
<evidence type="ECO:0000313" key="3">
    <source>
        <dbReference type="Proteomes" id="UP000663131"/>
    </source>
</evidence>
<feature type="region of interest" description="Disordered" evidence="1">
    <location>
        <begin position="1"/>
        <end position="86"/>
    </location>
</feature>
<feature type="compositionally biased region" description="Low complexity" evidence="1">
    <location>
        <begin position="66"/>
        <end position="86"/>
    </location>
</feature>
<accession>A0A871R6Q7</accession>
<reference evidence="2" key="1">
    <citation type="submission" date="2020-10" db="EMBL/GenBank/DDBJ databases">
        <authorList>
            <person name="Palmer J.M."/>
        </authorList>
    </citation>
    <scope>NUCLEOTIDE SEQUENCE</scope>
    <source>
        <strain evidence="2">UCD 2041</strain>
    </source>
</reference>
<name>A0A871R6Q7_DEKBR</name>
<dbReference type="KEGG" id="bbrx:BRETT_001284"/>
<evidence type="ECO:0000313" key="2">
    <source>
        <dbReference type="EMBL" id="QOU21559.1"/>
    </source>
</evidence>
<reference evidence="2" key="2">
    <citation type="journal article" name="BMC Genomics">
        <title>New genome assemblies reveal patterns of domestication and adaptation across Brettanomyces (Dekkera) species.</title>
        <authorList>
            <person name="Roach M.J."/>
            <person name="Borneman A.R."/>
        </authorList>
    </citation>
    <scope>NUCLEOTIDE SEQUENCE</scope>
    <source>
        <strain evidence="2">UCD 2041</strain>
    </source>
</reference>
<protein>
    <submittedName>
        <fullName evidence="2">Uncharacterized protein</fullName>
    </submittedName>
</protein>
<gene>
    <name evidence="2" type="ORF">BRETT_001284</name>
</gene>
<sequence length="583" mass="62382">MRSTPVKRRRGRPSKHRENRVGESTLPIEITSPLNASNNSAAVVRQGVCSSPVMKLKSPKRKRRTQSNSSSNNSSKASTPKNAKSATLSFGLPLVSITQGAPANSAGQPARETGAPVSPTPNPRGTLPGEKFAIPPPKFIPQATLLRGGPGGPGGASVATTGALDSYYNKTPQRSTIVSSRNIRSSPLSTMSGSERSTPLRTSPVKYLASSPLRTSPLSNYEIAKAKANVVQLGTSALTYGSLLELSAPSLSGLPSLTVPSALNAPPLSSTSTSNVNPSLLQSSPMAHVSAREHAQTASSPLQNTRKVPSTPKTTKFSAILNSSPMYTHWYSQTPAQTTLVSSPGSTLPQIAQKEPAYIGGLQITSSKSISAPVLPSDTTKKTLRKTQSMPEPSALKRDGRDFPVPVAIKRTKFLPANFKLSLKIDSFGRASVDFQRFKASAPSMQLQPQHENQSQLQQLHQTHQQQQQQGQQGQQPQHELQNTAYKNTTPTVTGLKYGVDPFVSGISSNTFDSVPAPQTPTKSPYDPSQPSYMPRDMDQLIFTSPGPHASDLCAKESELTSENLNQKYDARFAVQAMLKQLS</sequence>
<feature type="compositionally biased region" description="Low complexity" evidence="1">
    <location>
        <begin position="446"/>
        <end position="479"/>
    </location>
</feature>
<feature type="compositionally biased region" description="Basic residues" evidence="1">
    <location>
        <begin position="1"/>
        <end position="18"/>
    </location>
</feature>
<organism evidence="2 3">
    <name type="scientific">Dekkera bruxellensis</name>
    <name type="common">Brettanomyces custersii</name>
    <dbReference type="NCBI Taxonomy" id="5007"/>
    <lineage>
        <taxon>Eukaryota</taxon>
        <taxon>Fungi</taxon>
        <taxon>Dikarya</taxon>
        <taxon>Ascomycota</taxon>
        <taxon>Saccharomycotina</taxon>
        <taxon>Pichiomycetes</taxon>
        <taxon>Pichiales</taxon>
        <taxon>Pichiaceae</taxon>
        <taxon>Brettanomyces</taxon>
    </lineage>
</organism>
<dbReference type="GeneID" id="64573209"/>
<feature type="region of interest" description="Disordered" evidence="1">
    <location>
        <begin position="373"/>
        <end position="400"/>
    </location>
</feature>
<feature type="compositionally biased region" description="Polar residues" evidence="1">
    <location>
        <begin position="520"/>
        <end position="532"/>
    </location>
</feature>